<evidence type="ECO:0000256" key="1">
    <source>
        <dbReference type="SAM" id="Coils"/>
    </source>
</evidence>
<comment type="caution">
    <text evidence="2">The sequence shown here is derived from an EMBL/GenBank/DDBJ whole genome shotgun (WGS) entry which is preliminary data.</text>
</comment>
<evidence type="ECO:0000313" key="3">
    <source>
        <dbReference type="Proteomes" id="UP000003374"/>
    </source>
</evidence>
<sequence>MSETGCDKAERLAAQLAEALDQLEAVKPFAKLNYQGHICDLTLRLLKEPQGVQWLYGQAARFDRAGVFYGGDWAHPASLQPALVSASVRGPALSVAIECLSELRLLAIATGQAASDKITPEGARTFLEDAIARNLDLLFPSSSEAARAERTPLLEGVHRLFRFIAERLGAQGILESTVSEAIRILQQRPILVHRVREMIDAAAQTLAGGGSDAIYEQARQLTNAVHGPSALSRSAASLERYREALAELDARALAEEAQAFARSMHETGLVSPQHAVLLEHVCAKGSGDGIARVLGLDSVGRDSLDVYGELVRRLIASLAHPLLAQSIYGLACMLNRGVLFFPPLAPGLWRLTRLQIEAEVAAALQRLVDESPTLSANAVLLAGTVSVLGQPLGVGQGDNPTCQSARAISLWSQCDPGFLLELITWAARDNEVDMHFEGQLLRSSELQSGGVAELHTELDPASLVLVPHLDRIYWEMGRRIAGRGEDGHKWINPEFHGWWVQRGFATVIQYSSGDVIDFEGFMRLFYISYHPAYNGARQLIYAQPAGIAATDKNGQFIGWHAVSIQRVTVDQDGEVRAYFYNPNNDSGQDWGQGIVTSTAGHGEFPGESSLPFKQFAARLYVFHYNSRELGDPAAVPAAILGEIAALARASWARGVGWHELVSTS</sequence>
<dbReference type="STRING" id="314278.NB231_10738"/>
<reference evidence="2 3" key="1">
    <citation type="submission" date="2006-02" db="EMBL/GenBank/DDBJ databases">
        <authorList>
            <person name="Waterbury J."/>
            <person name="Ferriera S."/>
            <person name="Johnson J."/>
            <person name="Kravitz S."/>
            <person name="Halpern A."/>
            <person name="Remington K."/>
            <person name="Beeson K."/>
            <person name="Tran B."/>
            <person name="Rogers Y.-H."/>
            <person name="Friedman R."/>
            <person name="Venter J.C."/>
        </authorList>
    </citation>
    <scope>NUCLEOTIDE SEQUENCE [LARGE SCALE GENOMIC DNA]</scope>
    <source>
        <strain evidence="2 3">Nb-231</strain>
    </source>
</reference>
<dbReference type="Proteomes" id="UP000003374">
    <property type="component" value="Unassembled WGS sequence"/>
</dbReference>
<name>A4BNX5_9GAMM</name>
<proteinExistence type="predicted"/>
<dbReference type="OrthoDB" id="3893742at2"/>
<gene>
    <name evidence="2" type="ORF">NB231_10738</name>
</gene>
<dbReference type="HOGENOM" id="CLU_026153_0_0_6"/>
<dbReference type="RefSeq" id="WP_005002405.1">
    <property type="nucleotide sequence ID" value="NZ_CH672427.1"/>
</dbReference>
<keyword evidence="1" id="KW-0175">Coiled coil</keyword>
<organism evidence="2 3">
    <name type="scientific">Nitrococcus mobilis Nb-231</name>
    <dbReference type="NCBI Taxonomy" id="314278"/>
    <lineage>
        <taxon>Bacteria</taxon>
        <taxon>Pseudomonadati</taxon>
        <taxon>Pseudomonadota</taxon>
        <taxon>Gammaproteobacteria</taxon>
        <taxon>Chromatiales</taxon>
        <taxon>Ectothiorhodospiraceae</taxon>
        <taxon>Nitrococcus</taxon>
    </lineage>
</organism>
<dbReference type="AlphaFoldDB" id="A4BNX5"/>
<dbReference type="EMBL" id="AAOF01000002">
    <property type="protein sequence ID" value="EAR22924.1"/>
    <property type="molecule type" value="Genomic_DNA"/>
</dbReference>
<dbReference type="eggNOG" id="ENOG502Z84R">
    <property type="taxonomic scope" value="Bacteria"/>
</dbReference>
<evidence type="ECO:0000313" key="2">
    <source>
        <dbReference type="EMBL" id="EAR22924.1"/>
    </source>
</evidence>
<protein>
    <submittedName>
        <fullName evidence="2">Uncharacterized protein</fullName>
    </submittedName>
</protein>
<keyword evidence="3" id="KW-1185">Reference proteome</keyword>
<feature type="coiled-coil region" evidence="1">
    <location>
        <begin position="231"/>
        <end position="258"/>
    </location>
</feature>
<accession>A4BNX5</accession>